<evidence type="ECO:0000256" key="8">
    <source>
        <dbReference type="PIRSR" id="PIRSR602481-1"/>
    </source>
</evidence>
<dbReference type="InterPro" id="IPR043135">
    <property type="entry name" value="Fur_C"/>
</dbReference>
<keyword evidence="11" id="KW-1185">Reference proteome</keyword>
<keyword evidence="9" id="KW-0408">Iron</keyword>
<accession>A0A3S6QYL9</accession>
<name>A0A3S6QYL9_9LACO</name>
<evidence type="ECO:0000313" key="10">
    <source>
        <dbReference type="EMBL" id="AUJ33222.1"/>
    </source>
</evidence>
<comment type="cofactor">
    <cofactor evidence="8">
        <name>Zn(2+)</name>
        <dbReference type="ChEBI" id="CHEBI:29105"/>
    </cofactor>
    <text evidence="8">Binds 1 zinc ion per subunit.</text>
</comment>
<feature type="binding site" evidence="8">
    <location>
        <position position="105"/>
    </location>
    <ligand>
        <name>Zn(2+)</name>
        <dbReference type="ChEBI" id="CHEBI:29105"/>
    </ligand>
</feature>
<dbReference type="SUPFAM" id="SSF46785">
    <property type="entry name" value="Winged helix' DNA-binding domain"/>
    <property type="match status" value="1"/>
</dbReference>
<feature type="binding site" evidence="8">
    <location>
        <position position="102"/>
    </location>
    <ligand>
        <name>Zn(2+)</name>
        <dbReference type="ChEBI" id="CHEBI:29105"/>
    </ligand>
</feature>
<dbReference type="GeneID" id="78521444"/>
<dbReference type="Proteomes" id="UP000324497">
    <property type="component" value="Chromosome"/>
</dbReference>
<organism evidence="10 11">
    <name type="scientific">Liquorilactobacillus nagelii</name>
    <dbReference type="NCBI Taxonomy" id="82688"/>
    <lineage>
        <taxon>Bacteria</taxon>
        <taxon>Bacillati</taxon>
        <taxon>Bacillota</taxon>
        <taxon>Bacilli</taxon>
        <taxon>Lactobacillales</taxon>
        <taxon>Lactobacillaceae</taxon>
        <taxon>Liquorilactobacillus</taxon>
    </lineage>
</organism>
<dbReference type="PANTHER" id="PTHR33202">
    <property type="entry name" value="ZINC UPTAKE REGULATION PROTEIN"/>
    <property type="match status" value="1"/>
</dbReference>
<dbReference type="GO" id="GO:0003700">
    <property type="term" value="F:DNA-binding transcription factor activity"/>
    <property type="evidence" value="ECO:0007669"/>
    <property type="project" value="InterPro"/>
</dbReference>
<evidence type="ECO:0000256" key="3">
    <source>
        <dbReference type="ARBA" id="ARBA00022723"/>
    </source>
</evidence>
<keyword evidence="4 8" id="KW-0862">Zinc</keyword>
<dbReference type="Gene3D" id="3.30.1490.190">
    <property type="match status" value="1"/>
</dbReference>
<proteinExistence type="inferred from homology"/>
<dbReference type="InterPro" id="IPR036390">
    <property type="entry name" value="WH_DNA-bd_sf"/>
</dbReference>
<keyword evidence="6" id="KW-0238">DNA-binding</keyword>
<dbReference type="Gene3D" id="1.10.10.10">
    <property type="entry name" value="Winged helix-like DNA-binding domain superfamily/Winged helix DNA-binding domain"/>
    <property type="match status" value="1"/>
</dbReference>
<keyword evidence="3 8" id="KW-0479">Metal-binding</keyword>
<evidence type="ECO:0000256" key="7">
    <source>
        <dbReference type="ARBA" id="ARBA00023163"/>
    </source>
</evidence>
<dbReference type="InterPro" id="IPR002481">
    <property type="entry name" value="FUR"/>
</dbReference>
<dbReference type="GO" id="GO:0045892">
    <property type="term" value="P:negative regulation of DNA-templated transcription"/>
    <property type="evidence" value="ECO:0007669"/>
    <property type="project" value="TreeGrafter"/>
</dbReference>
<feature type="binding site" evidence="8">
    <location>
        <position position="142"/>
    </location>
    <ligand>
        <name>Zn(2+)</name>
        <dbReference type="ChEBI" id="CHEBI:29105"/>
    </ligand>
</feature>
<dbReference type="EMBL" id="CP018180">
    <property type="protein sequence ID" value="AUJ33222.1"/>
    <property type="molecule type" value="Genomic_DNA"/>
</dbReference>
<dbReference type="Pfam" id="PF01475">
    <property type="entry name" value="FUR"/>
    <property type="match status" value="1"/>
</dbReference>
<evidence type="ECO:0000256" key="6">
    <source>
        <dbReference type="ARBA" id="ARBA00023125"/>
    </source>
</evidence>
<dbReference type="AlphaFoldDB" id="A0A3S6QYL9"/>
<evidence type="ECO:0000256" key="9">
    <source>
        <dbReference type="PIRSR" id="PIRSR602481-2"/>
    </source>
</evidence>
<gene>
    <name evidence="10" type="ORF">BSQ50_06310</name>
</gene>
<evidence type="ECO:0000256" key="1">
    <source>
        <dbReference type="ARBA" id="ARBA00007957"/>
    </source>
</evidence>
<dbReference type="FunFam" id="1.10.10.10:FF:000051">
    <property type="entry name" value="Fur family transcriptional regulator"/>
    <property type="match status" value="1"/>
</dbReference>
<evidence type="ECO:0000313" key="11">
    <source>
        <dbReference type="Proteomes" id="UP000324497"/>
    </source>
</evidence>
<dbReference type="KEGG" id="lng:BSQ50_06310"/>
<dbReference type="PANTHER" id="PTHR33202:SF7">
    <property type="entry name" value="FERRIC UPTAKE REGULATION PROTEIN"/>
    <property type="match status" value="1"/>
</dbReference>
<dbReference type="InterPro" id="IPR036388">
    <property type="entry name" value="WH-like_DNA-bd_sf"/>
</dbReference>
<dbReference type="RefSeq" id="WP_057886219.1">
    <property type="nucleotide sequence ID" value="NZ_CP092367.1"/>
</dbReference>
<keyword evidence="2" id="KW-0678">Repressor</keyword>
<feature type="binding site" evidence="9">
    <location>
        <position position="134"/>
    </location>
    <ligand>
        <name>Fe cation</name>
        <dbReference type="ChEBI" id="CHEBI:24875"/>
    </ligand>
</feature>
<keyword evidence="7" id="KW-0804">Transcription</keyword>
<reference evidence="10 11" key="1">
    <citation type="submission" date="2016-11" db="EMBL/GenBank/DDBJ databases">
        <title>Interaction between Lactobacillus species and yeast in water kefir.</title>
        <authorList>
            <person name="Behr J."/>
            <person name="Xu D."/>
            <person name="Vogel R.F."/>
        </authorList>
    </citation>
    <scope>NUCLEOTIDE SEQUENCE [LARGE SCALE GENOMIC DNA]</scope>
    <source>
        <strain evidence="10 11">TMW 1.1827</strain>
    </source>
</reference>
<keyword evidence="5" id="KW-0805">Transcription regulation</keyword>
<dbReference type="GO" id="GO:0008270">
    <property type="term" value="F:zinc ion binding"/>
    <property type="evidence" value="ECO:0007669"/>
    <property type="project" value="TreeGrafter"/>
</dbReference>
<evidence type="ECO:0000256" key="4">
    <source>
        <dbReference type="ARBA" id="ARBA00022833"/>
    </source>
</evidence>
<dbReference type="CDD" id="cd07153">
    <property type="entry name" value="Fur_like"/>
    <property type="match status" value="1"/>
</dbReference>
<comment type="similarity">
    <text evidence="1">Belongs to the Fur family.</text>
</comment>
<sequence>MLQPEELGQIEKKLHQAGLKLTPQRRATVKTLVRLHESHLSAEELFAKVKEAEPEIGLATVYRTLEVLAELKIVNRVSFEDGITRYDLRTEDSGHFHHHLLCQICGAVEEIHEDLLVDVEMKVKEKYGFEVADHRLTFLGVCAKCRAKRQRHLQ</sequence>
<evidence type="ECO:0000256" key="2">
    <source>
        <dbReference type="ARBA" id="ARBA00022491"/>
    </source>
</evidence>
<dbReference type="GO" id="GO:1900376">
    <property type="term" value="P:regulation of secondary metabolite biosynthetic process"/>
    <property type="evidence" value="ECO:0007669"/>
    <property type="project" value="TreeGrafter"/>
</dbReference>
<protein>
    <submittedName>
        <fullName evidence="10">Transcriptional repressor</fullName>
    </submittedName>
</protein>
<dbReference type="GO" id="GO:0000976">
    <property type="term" value="F:transcription cis-regulatory region binding"/>
    <property type="evidence" value="ECO:0007669"/>
    <property type="project" value="TreeGrafter"/>
</dbReference>
<feature type="binding site" evidence="8">
    <location>
        <position position="145"/>
    </location>
    <ligand>
        <name>Zn(2+)</name>
        <dbReference type="ChEBI" id="CHEBI:29105"/>
    </ligand>
</feature>
<evidence type="ECO:0000256" key="5">
    <source>
        <dbReference type="ARBA" id="ARBA00023015"/>
    </source>
</evidence>
<comment type="cofactor">
    <cofactor evidence="9">
        <name>Mn(2+)</name>
        <dbReference type="ChEBI" id="CHEBI:29035"/>
    </cofactor>
    <cofactor evidence="9">
        <name>Fe(2+)</name>
        <dbReference type="ChEBI" id="CHEBI:29033"/>
    </cofactor>
    <text evidence="9">Binds 1 Mn(2+) or Fe(2+) ion per subunit.</text>
</comment>